<organism evidence="1 2">
    <name type="scientific">Cardiobacterium valvarum</name>
    <dbReference type="NCBI Taxonomy" id="194702"/>
    <lineage>
        <taxon>Bacteria</taxon>
        <taxon>Pseudomonadati</taxon>
        <taxon>Pseudomonadota</taxon>
        <taxon>Gammaproteobacteria</taxon>
        <taxon>Cardiobacteriales</taxon>
        <taxon>Cardiobacteriaceae</taxon>
        <taxon>Cardiobacterium</taxon>
    </lineage>
</organism>
<evidence type="ECO:0000313" key="2">
    <source>
        <dbReference type="Proteomes" id="UP000254572"/>
    </source>
</evidence>
<dbReference type="AlphaFoldDB" id="A0A381E6E5"/>
<accession>A0A381E6E5</accession>
<sequence>MPDYSQHQDVDTGFAVFPCCALEGEAEVLPAENREDEAGYIGSADKVPGKETLHTAIDGLRPGL</sequence>
<keyword evidence="2" id="KW-1185">Reference proteome</keyword>
<dbReference type="Proteomes" id="UP000254572">
    <property type="component" value="Unassembled WGS sequence"/>
</dbReference>
<proteinExistence type="predicted"/>
<gene>
    <name evidence="1" type="ORF">NCTC13294_01117</name>
</gene>
<evidence type="ECO:0000313" key="1">
    <source>
        <dbReference type="EMBL" id="SUX21903.1"/>
    </source>
</evidence>
<name>A0A381E6E5_9GAMM</name>
<reference evidence="1 2" key="1">
    <citation type="submission" date="2018-06" db="EMBL/GenBank/DDBJ databases">
        <authorList>
            <consortium name="Pathogen Informatics"/>
            <person name="Doyle S."/>
        </authorList>
    </citation>
    <scope>NUCLEOTIDE SEQUENCE [LARGE SCALE GENOMIC DNA]</scope>
    <source>
        <strain evidence="1 2">NCTC13294</strain>
    </source>
</reference>
<protein>
    <submittedName>
        <fullName evidence="1">Uncharacterized protein</fullName>
    </submittedName>
</protein>
<dbReference type="EMBL" id="UFUW01000001">
    <property type="protein sequence ID" value="SUX21903.1"/>
    <property type="molecule type" value="Genomic_DNA"/>
</dbReference>